<keyword evidence="8 15" id="KW-0472">Membrane</keyword>
<keyword evidence="9" id="KW-0131">Cell cycle</keyword>
<keyword evidence="6" id="KW-0133">Cell shape</keyword>
<feature type="coiled-coil region" evidence="13">
    <location>
        <begin position="33"/>
        <end position="60"/>
    </location>
</feature>
<reference evidence="16 17" key="1">
    <citation type="submission" date="2018-05" db="EMBL/GenBank/DDBJ databases">
        <title>Spiribacter halobius sp. nov., a moderately halophilic bacterium isolated from marine solar saltern.</title>
        <authorList>
            <person name="Zheng W.-S."/>
            <person name="Lu D.-C."/>
            <person name="Du Z.-J."/>
        </authorList>
    </citation>
    <scope>NUCLEOTIDE SEQUENCE [LARGE SCALE GENOMIC DNA]</scope>
    <source>
        <strain evidence="16 17">E85</strain>
    </source>
</reference>
<evidence type="ECO:0000256" key="15">
    <source>
        <dbReference type="SAM" id="Phobius"/>
    </source>
</evidence>
<evidence type="ECO:0000256" key="11">
    <source>
        <dbReference type="ARBA" id="ARBA00035703"/>
    </source>
</evidence>
<dbReference type="Pfam" id="PF06295">
    <property type="entry name" value="ZapG-like"/>
    <property type="match status" value="1"/>
</dbReference>
<evidence type="ECO:0000256" key="12">
    <source>
        <dbReference type="ARBA" id="ARBA00035727"/>
    </source>
</evidence>
<name>A0A2U2N3M4_9GAMM</name>
<evidence type="ECO:0000256" key="3">
    <source>
        <dbReference type="ARBA" id="ARBA00022519"/>
    </source>
</evidence>
<dbReference type="GO" id="GO:0051301">
    <property type="term" value="P:cell division"/>
    <property type="evidence" value="ECO:0007669"/>
    <property type="project" value="UniProtKB-KW"/>
</dbReference>
<comment type="caution">
    <text evidence="16">The sequence shown here is derived from an EMBL/GenBank/DDBJ whole genome shotgun (WGS) entry which is preliminary data.</text>
</comment>
<dbReference type="AlphaFoldDB" id="A0A2U2N3M4"/>
<protein>
    <recommendedName>
        <fullName evidence="11">Z-ring associated protein G</fullName>
    </recommendedName>
    <alternativeName>
        <fullName evidence="12">Cell division protein ZapG</fullName>
    </alternativeName>
</protein>
<dbReference type="PANTHER" id="PTHR39579:SF1">
    <property type="entry name" value="INNER MEMBRANE PROTEIN YHCB"/>
    <property type="match status" value="1"/>
</dbReference>
<gene>
    <name evidence="16" type="ORF">DEM34_07425</name>
</gene>
<dbReference type="GO" id="GO:0008360">
    <property type="term" value="P:regulation of cell shape"/>
    <property type="evidence" value="ECO:0007669"/>
    <property type="project" value="UniProtKB-KW"/>
</dbReference>
<evidence type="ECO:0000256" key="5">
    <source>
        <dbReference type="ARBA" id="ARBA00022692"/>
    </source>
</evidence>
<dbReference type="GO" id="GO:0005886">
    <property type="term" value="C:plasma membrane"/>
    <property type="evidence" value="ECO:0007669"/>
    <property type="project" value="UniProtKB-SubCell"/>
</dbReference>
<dbReference type="RefSeq" id="WP_109677801.1">
    <property type="nucleotide sequence ID" value="NZ_CP086615.1"/>
</dbReference>
<keyword evidence="7 15" id="KW-1133">Transmembrane helix</keyword>
<evidence type="ECO:0000256" key="10">
    <source>
        <dbReference type="ARBA" id="ARBA00035657"/>
    </source>
</evidence>
<proteinExistence type="inferred from homology"/>
<dbReference type="EMBL" id="QFFI01000009">
    <property type="protein sequence ID" value="PWG63700.1"/>
    <property type="molecule type" value="Genomic_DNA"/>
</dbReference>
<evidence type="ECO:0000256" key="4">
    <source>
        <dbReference type="ARBA" id="ARBA00022618"/>
    </source>
</evidence>
<evidence type="ECO:0000256" key="6">
    <source>
        <dbReference type="ARBA" id="ARBA00022960"/>
    </source>
</evidence>
<sequence length="223" mass="24049">MTQTTWLMLAIAVVAVVIGFLVGRLTAPRERQYQETRSELERTQKERDELRSQVEDHFQHTAALFGNLSRDYRALYLHFAEGARSLGLGEEPARRLIEEARAPADVPQPDTPGEPPIDAAADTGARRPETAPGADGEAPAEHPSEAAATDEPAPRTEAAEPDATAETADTERAAGAGQADQGSRAGADDDTEVERERAPEPERPAADAPAAEERPQEQRRAGE</sequence>
<dbReference type="PANTHER" id="PTHR39579">
    <property type="entry name" value="INNER MEMBRANE PROTEIN YHCB"/>
    <property type="match status" value="1"/>
</dbReference>
<evidence type="ECO:0000313" key="16">
    <source>
        <dbReference type="EMBL" id="PWG63700.1"/>
    </source>
</evidence>
<comment type="similarity">
    <text evidence="10">Belongs to the ZapG family.</text>
</comment>
<keyword evidence="5 15" id="KW-0812">Transmembrane</keyword>
<evidence type="ECO:0000256" key="14">
    <source>
        <dbReference type="SAM" id="MobiDB-lite"/>
    </source>
</evidence>
<keyword evidence="17" id="KW-1185">Reference proteome</keyword>
<evidence type="ECO:0000256" key="1">
    <source>
        <dbReference type="ARBA" id="ARBA00004377"/>
    </source>
</evidence>
<feature type="transmembrane region" description="Helical" evidence="15">
    <location>
        <begin position="6"/>
        <end position="27"/>
    </location>
</feature>
<evidence type="ECO:0000313" key="17">
    <source>
        <dbReference type="Proteomes" id="UP000245474"/>
    </source>
</evidence>
<organism evidence="16 17">
    <name type="scientific">Sediminicurvatus halobius</name>
    <dbReference type="NCBI Taxonomy" id="2182432"/>
    <lineage>
        <taxon>Bacteria</taxon>
        <taxon>Pseudomonadati</taxon>
        <taxon>Pseudomonadota</taxon>
        <taxon>Gammaproteobacteria</taxon>
        <taxon>Chromatiales</taxon>
        <taxon>Ectothiorhodospiraceae</taxon>
        <taxon>Sediminicurvatus</taxon>
    </lineage>
</organism>
<feature type="compositionally biased region" description="Basic and acidic residues" evidence="14">
    <location>
        <begin position="194"/>
        <end position="223"/>
    </location>
</feature>
<evidence type="ECO:0000256" key="2">
    <source>
        <dbReference type="ARBA" id="ARBA00022475"/>
    </source>
</evidence>
<evidence type="ECO:0000256" key="9">
    <source>
        <dbReference type="ARBA" id="ARBA00023306"/>
    </source>
</evidence>
<evidence type="ECO:0000256" key="8">
    <source>
        <dbReference type="ARBA" id="ARBA00023136"/>
    </source>
</evidence>
<feature type="region of interest" description="Disordered" evidence="14">
    <location>
        <begin position="101"/>
        <end position="223"/>
    </location>
</feature>
<dbReference type="InterPro" id="IPR009386">
    <property type="entry name" value="ZapG-like"/>
</dbReference>
<comment type="subcellular location">
    <subcellularLocation>
        <location evidence="1">Cell inner membrane</location>
        <topology evidence="1">Single-pass membrane protein</topology>
    </subcellularLocation>
</comment>
<dbReference type="Proteomes" id="UP000245474">
    <property type="component" value="Unassembled WGS sequence"/>
</dbReference>
<evidence type="ECO:0000256" key="13">
    <source>
        <dbReference type="SAM" id="Coils"/>
    </source>
</evidence>
<dbReference type="OrthoDB" id="8527774at2"/>
<keyword evidence="13" id="KW-0175">Coiled coil</keyword>
<keyword evidence="2" id="KW-1003">Cell membrane</keyword>
<keyword evidence="4" id="KW-0132">Cell division</keyword>
<evidence type="ECO:0000256" key="7">
    <source>
        <dbReference type="ARBA" id="ARBA00022989"/>
    </source>
</evidence>
<keyword evidence="3" id="KW-0997">Cell inner membrane</keyword>
<accession>A0A2U2N3M4</accession>